<evidence type="ECO:0000256" key="10">
    <source>
        <dbReference type="SAM" id="Phobius"/>
    </source>
</evidence>
<dbReference type="Gene3D" id="3.30.565.10">
    <property type="entry name" value="Histidine kinase-like ATPase, C-terminal domain"/>
    <property type="match status" value="1"/>
</dbReference>
<evidence type="ECO:0000256" key="1">
    <source>
        <dbReference type="ARBA" id="ARBA00000085"/>
    </source>
</evidence>
<name>W8RBR9_STUST</name>
<dbReference type="SUPFAM" id="SSF55874">
    <property type="entry name" value="ATPase domain of HSP90 chaperone/DNA topoisomerase II/histidine kinase"/>
    <property type="match status" value="1"/>
</dbReference>
<keyword evidence="6" id="KW-0902">Two-component regulatory system</keyword>
<feature type="domain" description="Response regulatory" evidence="12">
    <location>
        <begin position="1046"/>
        <end position="1163"/>
    </location>
</feature>
<dbReference type="InterPro" id="IPR003594">
    <property type="entry name" value="HATPase_dom"/>
</dbReference>
<dbReference type="Pfam" id="PF00512">
    <property type="entry name" value="HisKA"/>
    <property type="match status" value="1"/>
</dbReference>
<evidence type="ECO:0000256" key="4">
    <source>
        <dbReference type="ARBA" id="ARBA00022679"/>
    </source>
</evidence>
<evidence type="ECO:0000256" key="2">
    <source>
        <dbReference type="ARBA" id="ARBA00012438"/>
    </source>
</evidence>
<dbReference type="InterPro" id="IPR003018">
    <property type="entry name" value="GAF"/>
</dbReference>
<keyword evidence="10" id="KW-1133">Transmembrane helix</keyword>
<evidence type="ECO:0000256" key="3">
    <source>
        <dbReference type="ARBA" id="ARBA00022553"/>
    </source>
</evidence>
<evidence type="ECO:0000256" key="5">
    <source>
        <dbReference type="ARBA" id="ARBA00022777"/>
    </source>
</evidence>
<dbReference type="PROSITE" id="PS50109">
    <property type="entry name" value="HIS_KIN"/>
    <property type="match status" value="1"/>
</dbReference>
<dbReference type="Pfam" id="PF00072">
    <property type="entry name" value="Response_reg"/>
    <property type="match status" value="3"/>
</dbReference>
<dbReference type="PANTHER" id="PTHR45339">
    <property type="entry name" value="HYBRID SIGNAL TRANSDUCTION HISTIDINE KINASE J"/>
    <property type="match status" value="1"/>
</dbReference>
<feature type="domain" description="Response regulatory" evidence="12">
    <location>
        <begin position="900"/>
        <end position="1016"/>
    </location>
</feature>
<dbReference type="SMART" id="SM00448">
    <property type="entry name" value="REC"/>
    <property type="match status" value="3"/>
</dbReference>
<dbReference type="SMART" id="SM00065">
    <property type="entry name" value="GAF"/>
    <property type="match status" value="1"/>
</dbReference>
<accession>W8RBR9</accession>
<dbReference type="SUPFAM" id="SSF55781">
    <property type="entry name" value="GAF domain-like"/>
    <property type="match status" value="1"/>
</dbReference>
<dbReference type="Pfam" id="PF05227">
    <property type="entry name" value="CHASE3"/>
    <property type="match status" value="1"/>
</dbReference>
<dbReference type="PATRIC" id="fig|316.77.peg.3864"/>
<protein>
    <recommendedName>
        <fullName evidence="2">histidine kinase</fullName>
        <ecNumber evidence="2">2.7.13.3</ecNumber>
    </recommendedName>
</protein>
<comment type="catalytic activity">
    <reaction evidence="1">
        <text>ATP + protein L-histidine = ADP + protein N-phospho-L-histidine.</text>
        <dbReference type="EC" id="2.7.13.3"/>
    </reaction>
</comment>
<feature type="modified residue" description="4-aspartylphosphate" evidence="7">
    <location>
        <position position="949"/>
    </location>
</feature>
<feature type="domain" description="Response regulatory" evidence="12">
    <location>
        <begin position="778"/>
        <end position="891"/>
    </location>
</feature>
<dbReference type="Pfam" id="PF13185">
    <property type="entry name" value="GAF_2"/>
    <property type="match status" value="1"/>
</dbReference>
<dbReference type="PRINTS" id="PR00344">
    <property type="entry name" value="BCTRLSENSOR"/>
</dbReference>
<evidence type="ECO:0000313" key="14">
    <source>
        <dbReference type="Proteomes" id="UP000019522"/>
    </source>
</evidence>
<feature type="coiled-coil region" evidence="8">
    <location>
        <begin position="387"/>
        <end position="488"/>
    </location>
</feature>
<dbReference type="InterPro" id="IPR003661">
    <property type="entry name" value="HisK_dim/P_dom"/>
</dbReference>
<proteinExistence type="predicted"/>
<dbReference type="FunFam" id="3.30.565.10:FF:000010">
    <property type="entry name" value="Sensor histidine kinase RcsC"/>
    <property type="match status" value="1"/>
</dbReference>
<dbReference type="InterPro" id="IPR036890">
    <property type="entry name" value="HATPase_C_sf"/>
</dbReference>
<keyword evidence="4" id="KW-0808">Transferase</keyword>
<gene>
    <name evidence="13" type="ORF">CH92_19380</name>
</gene>
<sequence length="1169" mass="131763">MGDSFIDQNNFRRILNRNVAVPLGFGFLSAFFFGAIVYFLLSVSHWVERSVVGVSYAHETLKIMGDLEASMRGYLITGEDVFLEPYRRELPLLDTQLELLKKYAAHDPVQLNRIRRAERLHRQWVDFAEAAIGRRIQGLPIDDYVRSKSGLDMKDEQRKLLNDFIAYERQVRAERTGTSETITTVLIGSFLLFSLIFSGLLVYFGRRDLLSLSDSYAESLEQQRAHAAALEKQAWYRTGQTLLGESIIGEQALPTLGQNVLSFLSRYLEVAVGALYVTQEGKLERVAEFGWDKDRLRSDRTLALGEGLVGQVALERRMMRLDSLPPNYLKVSSALGSADARSVLIAPVEDNGMLNAVLEIGFLRPLREEDSELLRRISEGIGSAIEAARYRQRLQRVLAETQQLNEELQVQQEELRAANEELEEQSSALRESQVHMEEQQAELEQTNEQLAEHTQELARQRDEMDLKNNRLREVQLMLEERADELQRASRYKSEFLANMSHELRTPLNSSLILAKLLADNPDDNLSEDQVQFARSIYSAGNDLLNLINDILDISKVEAGKLDVHPELVMLTRMADGLKSLFLAQALDKSLQFDIELGDGLPTSLYTDRQRLEQVLKNLLANAFKFTEKGSVTLRVTRHDERQIAFAVQDSGIGIAEDQQAVIFEAFRQADGTTNRRYGGTGLGLSISRELAQLLGGTIEVHSEPGAGSVFTLIVPDHYNEPAAEQQSARLPAPSQPAPITAADTRPHPTPPAAAVRIDEPAPPALADDRSRAPFSERSVLVIEDDPHFACILRDLAHELKYNCLIAQSADAGFDTAVEYRPDAILLDMRLPDHSGLTVLERLKEDPITRHIPVHVVSVEDRKEAALQMGAIGYAIKPTSRDDLRKVFSRLDAKLAQKVKRILLVEDDARQRESVSRLIEDIDIEITAVEFGEQALELLRSTVFDCMIIDLKLPDMDGHELLERMAREEICSFPPVIVYTGRNLTRDEEAALMKYSRSIIIKGARSPERLLDEVTLFLHKVESDMPPERQKMLKSVRSREKAFEGRKILVVDDDVRNVFALTSALEQKGALIEIARNGHEAISQLQNVDDIDLVLMDIMMPEMDGFTAMQEIRKDSRFAKLPMIAVTAKAMKDDQDRCLNAGANDYLAKPIDLDRLFSLIRVWLPKVELL</sequence>
<evidence type="ECO:0000256" key="6">
    <source>
        <dbReference type="ARBA" id="ARBA00023012"/>
    </source>
</evidence>
<dbReference type="EMBL" id="CP007441">
    <property type="protein sequence ID" value="AHL77118.1"/>
    <property type="molecule type" value="Genomic_DNA"/>
</dbReference>
<dbReference type="InterPro" id="IPR004358">
    <property type="entry name" value="Sig_transdc_His_kin-like_C"/>
</dbReference>
<feature type="transmembrane region" description="Helical" evidence="10">
    <location>
        <begin position="182"/>
        <end position="204"/>
    </location>
</feature>
<dbReference type="GO" id="GO:0000155">
    <property type="term" value="F:phosphorelay sensor kinase activity"/>
    <property type="evidence" value="ECO:0007669"/>
    <property type="project" value="InterPro"/>
</dbReference>
<dbReference type="PROSITE" id="PS50110">
    <property type="entry name" value="RESPONSE_REGULATORY"/>
    <property type="match status" value="3"/>
</dbReference>
<dbReference type="InterPro" id="IPR007891">
    <property type="entry name" value="CHASE3"/>
</dbReference>
<keyword evidence="10" id="KW-0812">Transmembrane</keyword>
<evidence type="ECO:0000259" key="12">
    <source>
        <dbReference type="PROSITE" id="PS50110"/>
    </source>
</evidence>
<keyword evidence="3 7" id="KW-0597">Phosphoprotein</keyword>
<dbReference type="RefSeq" id="WP_025243334.1">
    <property type="nucleotide sequence ID" value="NZ_CP007441.1"/>
</dbReference>
<dbReference type="InterPro" id="IPR036097">
    <property type="entry name" value="HisK_dim/P_sf"/>
</dbReference>
<feature type="domain" description="Histidine kinase" evidence="11">
    <location>
        <begin position="498"/>
        <end position="718"/>
    </location>
</feature>
<dbReference type="CDD" id="cd00156">
    <property type="entry name" value="REC"/>
    <property type="match status" value="2"/>
</dbReference>
<dbReference type="OrthoDB" id="9810730at2"/>
<dbReference type="KEGG" id="pstt:CH92_19380"/>
<dbReference type="CDD" id="cd17546">
    <property type="entry name" value="REC_hyHK_CKI1_RcsC-like"/>
    <property type="match status" value="1"/>
</dbReference>
<dbReference type="InterPro" id="IPR029016">
    <property type="entry name" value="GAF-like_dom_sf"/>
</dbReference>
<dbReference type="SUPFAM" id="SSF52172">
    <property type="entry name" value="CheY-like"/>
    <property type="match status" value="3"/>
</dbReference>
<dbReference type="AlphaFoldDB" id="W8RBR9"/>
<dbReference type="SMART" id="SM00388">
    <property type="entry name" value="HisKA"/>
    <property type="match status" value="1"/>
</dbReference>
<keyword evidence="8" id="KW-0175">Coiled coil</keyword>
<keyword evidence="10" id="KW-0472">Membrane</keyword>
<dbReference type="Pfam" id="PF02518">
    <property type="entry name" value="HATPase_c"/>
    <property type="match status" value="1"/>
</dbReference>
<dbReference type="InterPro" id="IPR005467">
    <property type="entry name" value="His_kinase_dom"/>
</dbReference>
<dbReference type="CDD" id="cd00082">
    <property type="entry name" value="HisKA"/>
    <property type="match status" value="1"/>
</dbReference>
<dbReference type="CDD" id="cd16922">
    <property type="entry name" value="HATPase_EvgS-ArcB-TorS-like"/>
    <property type="match status" value="1"/>
</dbReference>
<evidence type="ECO:0000256" key="8">
    <source>
        <dbReference type="SAM" id="Coils"/>
    </source>
</evidence>
<dbReference type="PANTHER" id="PTHR45339:SF1">
    <property type="entry name" value="HYBRID SIGNAL TRANSDUCTION HISTIDINE KINASE J"/>
    <property type="match status" value="1"/>
</dbReference>
<evidence type="ECO:0000313" key="13">
    <source>
        <dbReference type="EMBL" id="AHL77118.1"/>
    </source>
</evidence>
<dbReference type="CDD" id="cd19410">
    <property type="entry name" value="HK9-like_sensor"/>
    <property type="match status" value="1"/>
</dbReference>
<feature type="transmembrane region" description="Helical" evidence="10">
    <location>
        <begin position="20"/>
        <end position="41"/>
    </location>
</feature>
<organism evidence="13 14">
    <name type="scientific">Stutzerimonas stutzeri</name>
    <name type="common">Pseudomonas stutzeri</name>
    <dbReference type="NCBI Taxonomy" id="316"/>
    <lineage>
        <taxon>Bacteria</taxon>
        <taxon>Pseudomonadati</taxon>
        <taxon>Pseudomonadota</taxon>
        <taxon>Gammaproteobacteria</taxon>
        <taxon>Pseudomonadales</taxon>
        <taxon>Pseudomonadaceae</taxon>
        <taxon>Stutzerimonas</taxon>
    </lineage>
</organism>
<reference evidence="14" key="1">
    <citation type="journal article" date="2014" name="Genome Announc.">
        <title>Complete Genome Sequence of the Highly Transformable Pseudomonas stutzeri Strain 28a24.</title>
        <authorList>
            <person name="Smith B.A."/>
            <person name="Dougherty K.M."/>
            <person name="Baltrus D.A."/>
        </authorList>
    </citation>
    <scope>NUCLEOTIDE SEQUENCE [LARGE SCALE GENOMIC DNA]</scope>
    <source>
        <strain evidence="14">28a24</strain>
    </source>
</reference>
<dbReference type="Gene3D" id="1.10.287.130">
    <property type="match status" value="1"/>
</dbReference>
<evidence type="ECO:0000256" key="9">
    <source>
        <dbReference type="SAM" id="MobiDB-lite"/>
    </source>
</evidence>
<evidence type="ECO:0000259" key="11">
    <source>
        <dbReference type="PROSITE" id="PS50109"/>
    </source>
</evidence>
<feature type="modified residue" description="4-aspartylphosphate" evidence="7">
    <location>
        <position position="827"/>
    </location>
</feature>
<dbReference type="Gene3D" id="3.40.50.2300">
    <property type="match status" value="3"/>
</dbReference>
<dbReference type="Proteomes" id="UP000019522">
    <property type="component" value="Chromosome"/>
</dbReference>
<dbReference type="Gene3D" id="3.30.450.40">
    <property type="match status" value="1"/>
</dbReference>
<dbReference type="SMART" id="SM00387">
    <property type="entry name" value="HATPase_c"/>
    <property type="match status" value="1"/>
</dbReference>
<feature type="modified residue" description="4-aspartylphosphate" evidence="7">
    <location>
        <position position="1096"/>
    </location>
</feature>
<dbReference type="InterPro" id="IPR001789">
    <property type="entry name" value="Sig_transdc_resp-reg_receiver"/>
</dbReference>
<dbReference type="SUPFAM" id="SSF47384">
    <property type="entry name" value="Homodimeric domain of signal transducing histidine kinase"/>
    <property type="match status" value="1"/>
</dbReference>
<keyword evidence="5" id="KW-0418">Kinase</keyword>
<evidence type="ECO:0000256" key="7">
    <source>
        <dbReference type="PROSITE-ProRule" id="PRU00169"/>
    </source>
</evidence>
<reference evidence="13 14" key="2">
    <citation type="submission" date="2014-03" db="EMBL/GenBank/DDBJ databases">
        <authorList>
            <person name="Baltrus D."/>
            <person name="Dougherty K."/>
        </authorList>
    </citation>
    <scope>NUCLEOTIDE SEQUENCE</scope>
    <source>
        <strain evidence="13 14">28a24</strain>
    </source>
</reference>
<dbReference type="EC" id="2.7.13.3" evidence="2"/>
<feature type="region of interest" description="Disordered" evidence="9">
    <location>
        <begin position="722"/>
        <end position="770"/>
    </location>
</feature>
<dbReference type="InterPro" id="IPR011006">
    <property type="entry name" value="CheY-like_superfamily"/>
</dbReference>